<accession>A0A1H8EY12</accession>
<sequence length="185" mass="21226">MKHNYSSYDIERAVEQAEARGLDEFMSKDPRGGKQTTDHFDTRESKVHTDQKTKPPRRSIFDDLMFGSRSPKNDELISSSSLITSSMDLTGDILGTDDLRTCNPCEEVREIVKGIREGKYTLRSTGFEEDLDDTFQPTRQSSGKNLRLPKHWRSHQVDPSDGFKYHETYWDGGNMAALRMTNKEL</sequence>
<dbReference type="NCBIfam" id="NF047410">
    <property type="entry name" value="CotG_ExsB_Nterm"/>
    <property type="match status" value="1"/>
</dbReference>
<dbReference type="Proteomes" id="UP000198553">
    <property type="component" value="Unassembled WGS sequence"/>
</dbReference>
<protein>
    <submittedName>
        <fullName evidence="2">Uncharacterized protein</fullName>
    </submittedName>
</protein>
<dbReference type="AlphaFoldDB" id="A0A1H8EY12"/>
<proteinExistence type="predicted"/>
<keyword evidence="3" id="KW-1185">Reference proteome</keyword>
<name>A0A1H8EY12_9BACI</name>
<reference evidence="3" key="1">
    <citation type="submission" date="2016-10" db="EMBL/GenBank/DDBJ databases">
        <authorList>
            <person name="Varghese N."/>
            <person name="Submissions S."/>
        </authorList>
    </citation>
    <scope>NUCLEOTIDE SEQUENCE [LARGE SCALE GENOMIC DNA]</scope>
    <source>
        <strain evidence="3">B48,IBRC-M 10115,DSM 25386,CECT 8001</strain>
    </source>
</reference>
<evidence type="ECO:0000313" key="2">
    <source>
        <dbReference type="EMBL" id="SEN24491.1"/>
    </source>
</evidence>
<dbReference type="STRING" id="930146.SAMN05192533_110151"/>
<evidence type="ECO:0000313" key="3">
    <source>
        <dbReference type="Proteomes" id="UP000198553"/>
    </source>
</evidence>
<organism evidence="2 3">
    <name type="scientific">Mesobacillus persicus</name>
    <dbReference type="NCBI Taxonomy" id="930146"/>
    <lineage>
        <taxon>Bacteria</taxon>
        <taxon>Bacillati</taxon>
        <taxon>Bacillota</taxon>
        <taxon>Bacilli</taxon>
        <taxon>Bacillales</taxon>
        <taxon>Bacillaceae</taxon>
        <taxon>Mesobacillus</taxon>
    </lineage>
</organism>
<evidence type="ECO:0000256" key="1">
    <source>
        <dbReference type="SAM" id="MobiDB-lite"/>
    </source>
</evidence>
<feature type="compositionally biased region" description="Basic and acidic residues" evidence="1">
    <location>
        <begin position="19"/>
        <end position="53"/>
    </location>
</feature>
<dbReference type="RefSeq" id="WP_090747273.1">
    <property type="nucleotide sequence ID" value="NZ_FOBW01000010.1"/>
</dbReference>
<gene>
    <name evidence="2" type="ORF">SAMN05192533_110151</name>
</gene>
<dbReference type="EMBL" id="FOBW01000010">
    <property type="protein sequence ID" value="SEN24491.1"/>
    <property type="molecule type" value="Genomic_DNA"/>
</dbReference>
<feature type="region of interest" description="Disordered" evidence="1">
    <location>
        <begin position="19"/>
        <end position="59"/>
    </location>
</feature>